<feature type="compositionally biased region" description="Polar residues" evidence="1">
    <location>
        <begin position="17"/>
        <end position="43"/>
    </location>
</feature>
<feature type="compositionally biased region" description="Polar residues" evidence="1">
    <location>
        <begin position="304"/>
        <end position="319"/>
    </location>
</feature>
<feature type="region of interest" description="Disordered" evidence="1">
    <location>
        <begin position="682"/>
        <end position="713"/>
    </location>
</feature>
<feature type="region of interest" description="Disordered" evidence="1">
    <location>
        <begin position="1"/>
        <end position="55"/>
    </location>
</feature>
<organism evidence="2 3">
    <name type="scientific">Paramarasmius palmivorus</name>
    <dbReference type="NCBI Taxonomy" id="297713"/>
    <lineage>
        <taxon>Eukaryota</taxon>
        <taxon>Fungi</taxon>
        <taxon>Dikarya</taxon>
        <taxon>Basidiomycota</taxon>
        <taxon>Agaricomycotina</taxon>
        <taxon>Agaricomycetes</taxon>
        <taxon>Agaricomycetidae</taxon>
        <taxon>Agaricales</taxon>
        <taxon>Marasmiineae</taxon>
        <taxon>Marasmiaceae</taxon>
        <taxon>Paramarasmius</taxon>
    </lineage>
</organism>
<accession>A0AAW0C4Y3</accession>
<dbReference type="EMBL" id="JAYKXP010000061">
    <property type="protein sequence ID" value="KAK7033605.1"/>
    <property type="molecule type" value="Genomic_DNA"/>
</dbReference>
<name>A0AAW0C4Y3_9AGAR</name>
<feature type="compositionally biased region" description="Polar residues" evidence="1">
    <location>
        <begin position="555"/>
        <end position="568"/>
    </location>
</feature>
<proteinExistence type="predicted"/>
<feature type="region of interest" description="Disordered" evidence="1">
    <location>
        <begin position="221"/>
        <end position="368"/>
    </location>
</feature>
<evidence type="ECO:0000313" key="3">
    <source>
        <dbReference type="Proteomes" id="UP001383192"/>
    </source>
</evidence>
<gene>
    <name evidence="2" type="ORF">VNI00_012842</name>
</gene>
<evidence type="ECO:0000313" key="2">
    <source>
        <dbReference type="EMBL" id="KAK7033605.1"/>
    </source>
</evidence>
<dbReference type="AlphaFoldDB" id="A0AAW0C4Y3"/>
<keyword evidence="3" id="KW-1185">Reference proteome</keyword>
<reference evidence="2 3" key="1">
    <citation type="submission" date="2024-01" db="EMBL/GenBank/DDBJ databases">
        <title>A draft genome for a cacao thread blight-causing isolate of Paramarasmius palmivorus.</title>
        <authorList>
            <person name="Baruah I.K."/>
            <person name="Bukari Y."/>
            <person name="Amoako-Attah I."/>
            <person name="Meinhardt L.W."/>
            <person name="Bailey B.A."/>
            <person name="Cohen S.P."/>
        </authorList>
    </citation>
    <scope>NUCLEOTIDE SEQUENCE [LARGE SCALE GENOMIC DNA]</scope>
    <source>
        <strain evidence="2 3">GH-12</strain>
    </source>
</reference>
<comment type="caution">
    <text evidence="2">The sequence shown here is derived from an EMBL/GenBank/DDBJ whole genome shotgun (WGS) entry which is preliminary data.</text>
</comment>
<feature type="compositionally biased region" description="Low complexity" evidence="1">
    <location>
        <begin position="246"/>
        <end position="256"/>
    </location>
</feature>
<feature type="compositionally biased region" description="Polar residues" evidence="1">
    <location>
        <begin position="358"/>
        <end position="367"/>
    </location>
</feature>
<feature type="compositionally biased region" description="Basic and acidic residues" evidence="1">
    <location>
        <begin position="345"/>
        <end position="355"/>
    </location>
</feature>
<evidence type="ECO:0000256" key="1">
    <source>
        <dbReference type="SAM" id="MobiDB-lite"/>
    </source>
</evidence>
<feature type="region of interest" description="Disordered" evidence="1">
    <location>
        <begin position="73"/>
        <end position="103"/>
    </location>
</feature>
<feature type="region of interest" description="Disordered" evidence="1">
    <location>
        <begin position="555"/>
        <end position="588"/>
    </location>
</feature>
<protein>
    <submittedName>
        <fullName evidence="2">Uncharacterized protein</fullName>
    </submittedName>
</protein>
<feature type="compositionally biased region" description="Basic and acidic residues" evidence="1">
    <location>
        <begin position="263"/>
        <end position="279"/>
    </location>
</feature>
<feature type="compositionally biased region" description="Polar residues" evidence="1">
    <location>
        <begin position="1"/>
        <end position="10"/>
    </location>
</feature>
<dbReference type="Proteomes" id="UP001383192">
    <property type="component" value="Unassembled WGS sequence"/>
</dbReference>
<feature type="region of interest" description="Disordered" evidence="1">
    <location>
        <begin position="140"/>
        <end position="187"/>
    </location>
</feature>
<feature type="compositionally biased region" description="Basic and acidic residues" evidence="1">
    <location>
        <begin position="159"/>
        <end position="176"/>
    </location>
</feature>
<sequence>MNTQVQTQFKLSLPAPSFQQPVPQASGSSQSDRIVNSAATQAPQEGVTISPKLITSVPRASSPLQFMCQDMVNSSDKKDQQQQKKQVLPGSHAERSTALRKHANTPADASILAPSIHFGGLFTETPSACGSADVAPSLVAEGQGRGNKKRAPKVGQANELRRTSERLRKLNERSQNSDESQEYFEDFSSVSDYNQSKASEASTSKPKVPLITLQALPTENIVTQSANTEKPVEHGPSTRLESGFEPTSPDPDSNTSSKRRHESPRSETEHPRQRRKLDIEAETEGLSTKTDEQKSNSENSNQSCVLQVPSSSQSAPITTESKDPGTANHTDEDKPSQATGAESSIRSEEDPDTKPRTSKQNLDSKSIPSIELHPTAKQIFKERLQHRVLRPFYLDFATQHWISQMRFGKLVPYITKRDMMAREVYTARYGLVMQDLDVLERTSLVRIMSFVSHSNYINITRAPPLNIRTGNNLDACLIDQGPNADRPAIFVAPAMVTSSELVRGSGEFNKKSRKIHIQLLSQDYEYASSFICTLMEDETVHCPIYAGSLCLQSKKQGSTGSPSKNQAPDQKDLQRFRKTKSKKNVVDSPLPDAPFRLYHHNIPIYDGRPDGTSANDGFRADPTAWDNMSSMPRLRGEIPACSLVIPGFTLSGPWSVPSNPNHPTVHFNLMFVILLSTPTANAKQKYEDPDDSGIETDNSHHEYNENDMVVEDD</sequence>